<sequence>MYLKKYFLTFVFMKLNLKNTFSKELPADPITENTRRQVPQACFSYVIPKKTAKPMLLHVASSMAQALGISEQEALSKDFLEIFSGNTILPNAKPYAMCYGGHQFGNWAGQLGDGRAINLGEIEHANKRWAVQLKGAGETPYSRTADGLAVLRSSIREYLCSEAMYYLGVPTTRALSLMLTGDKVLRDVLYNGNAAYEKGAVVTRVAPSFIRFGNFEIFSSRNDANTLKKLTDYTIKYFYPHLGEPSKEAYVAFFKEVADKSLEMVLHWQRVGFVHGVMNTDNMSILGLTIDYGPYGWLEGYDLGWTPNTTDRQNKRYRYGNQPQVVQWNLYQLANALYPLIGEADGLEEILHNFSATYDSKEQKMLASKIGVFTNKKGDAKLLHSLQELLQAIETDMTIFYRELAAFNTVAPLKGLEVVKEAFYSLEEFTEELKEKWNLWFTAYAERLEKETLPANERIEKMQKINPKYVLRNYMAQLAIDASDKGDYSILNELFIMLMKPYDEQPEFSKWYAKRPEWARNKVGCSMLSCSS</sequence>
<keyword evidence="6 8" id="KW-0067">ATP-binding</keyword>
<gene>
    <name evidence="8" type="primary">ydiU</name>
    <name evidence="8" type="synonym">selO</name>
    <name evidence="9" type="ORF">CLV91_1978</name>
</gene>
<feature type="binding site" evidence="8">
    <location>
        <position position="115"/>
    </location>
    <ligand>
        <name>ATP</name>
        <dbReference type="ChEBI" id="CHEBI:30616"/>
    </ligand>
</feature>
<comment type="catalytic activity">
    <reaction evidence="8">
        <text>L-seryl-[protein] + ATP = 3-O-(5'-adenylyl)-L-seryl-[protein] + diphosphate</text>
        <dbReference type="Rhea" id="RHEA:58120"/>
        <dbReference type="Rhea" id="RHEA-COMP:9863"/>
        <dbReference type="Rhea" id="RHEA-COMP:15073"/>
        <dbReference type="ChEBI" id="CHEBI:29999"/>
        <dbReference type="ChEBI" id="CHEBI:30616"/>
        <dbReference type="ChEBI" id="CHEBI:33019"/>
        <dbReference type="ChEBI" id="CHEBI:142516"/>
        <dbReference type="EC" id="2.7.7.108"/>
    </reaction>
</comment>
<evidence type="ECO:0000256" key="1">
    <source>
        <dbReference type="ARBA" id="ARBA00009747"/>
    </source>
</evidence>
<dbReference type="AlphaFoldDB" id="A0A495E9S0"/>
<dbReference type="HAMAP" id="MF_00692">
    <property type="entry name" value="SelO"/>
    <property type="match status" value="1"/>
</dbReference>
<dbReference type="GO" id="GO:0070733">
    <property type="term" value="F:AMPylase activity"/>
    <property type="evidence" value="ECO:0007669"/>
    <property type="project" value="UniProtKB-EC"/>
</dbReference>
<comment type="cofactor">
    <cofactor evidence="8">
        <name>Mg(2+)</name>
        <dbReference type="ChEBI" id="CHEBI:18420"/>
    </cofactor>
    <cofactor evidence="8">
        <name>Mn(2+)</name>
        <dbReference type="ChEBI" id="CHEBI:29035"/>
    </cofactor>
</comment>
<feature type="active site" description="Proton acceptor" evidence="8">
    <location>
        <position position="281"/>
    </location>
</feature>
<evidence type="ECO:0000313" key="9">
    <source>
        <dbReference type="EMBL" id="RKR13263.1"/>
    </source>
</evidence>
<dbReference type="GO" id="GO:0030145">
    <property type="term" value="F:manganese ion binding"/>
    <property type="evidence" value="ECO:0007669"/>
    <property type="project" value="UniProtKB-UniRule"/>
</dbReference>
<proteinExistence type="inferred from homology"/>
<reference evidence="9 10" key="1">
    <citation type="submission" date="2018-10" db="EMBL/GenBank/DDBJ databases">
        <title>Genomic Encyclopedia of Archaeal and Bacterial Type Strains, Phase II (KMG-II): from individual species to whole genera.</title>
        <authorList>
            <person name="Goeker M."/>
        </authorList>
    </citation>
    <scope>NUCLEOTIDE SEQUENCE [LARGE SCALE GENOMIC DNA]</scope>
    <source>
        <strain evidence="9 10">DSM 25230</strain>
    </source>
</reference>
<dbReference type="EMBL" id="RBIQ01000008">
    <property type="protein sequence ID" value="RKR13263.1"/>
    <property type="molecule type" value="Genomic_DNA"/>
</dbReference>
<comment type="catalytic activity">
    <reaction evidence="8">
        <text>L-tyrosyl-[protein] + ATP = O-(5'-adenylyl)-L-tyrosyl-[protein] + diphosphate</text>
        <dbReference type="Rhea" id="RHEA:54288"/>
        <dbReference type="Rhea" id="RHEA-COMP:10136"/>
        <dbReference type="Rhea" id="RHEA-COMP:13846"/>
        <dbReference type="ChEBI" id="CHEBI:30616"/>
        <dbReference type="ChEBI" id="CHEBI:33019"/>
        <dbReference type="ChEBI" id="CHEBI:46858"/>
        <dbReference type="ChEBI" id="CHEBI:83624"/>
        <dbReference type="EC" id="2.7.7.108"/>
    </reaction>
</comment>
<keyword evidence="7 8" id="KW-0460">Magnesium</keyword>
<feature type="binding site" evidence="8">
    <location>
        <position position="112"/>
    </location>
    <ligand>
        <name>ATP</name>
        <dbReference type="ChEBI" id="CHEBI:30616"/>
    </ligand>
</feature>
<keyword evidence="2 8" id="KW-0808">Transferase</keyword>
<feature type="binding site" evidence="8">
    <location>
        <position position="211"/>
    </location>
    <ligand>
        <name>ATP</name>
        <dbReference type="ChEBI" id="CHEBI:30616"/>
    </ligand>
</feature>
<dbReference type="EC" id="2.7.7.-" evidence="8"/>
<accession>A0A495E9S0</accession>
<dbReference type="Proteomes" id="UP000269412">
    <property type="component" value="Unassembled WGS sequence"/>
</dbReference>
<protein>
    <recommendedName>
        <fullName evidence="8">Protein nucleotidyltransferase YdiU</fullName>
        <ecNumber evidence="8">2.7.7.-</ecNumber>
    </recommendedName>
    <alternativeName>
        <fullName evidence="8">Protein adenylyltransferase YdiU</fullName>
        <ecNumber evidence="8">2.7.7.108</ecNumber>
    </alternativeName>
    <alternativeName>
        <fullName evidence="8">Protein uridylyltransferase YdiU</fullName>
        <ecNumber evidence="8">2.7.7.-</ecNumber>
    </alternativeName>
</protein>
<dbReference type="EC" id="2.7.7.108" evidence="8"/>
<feature type="binding site" evidence="8">
    <location>
        <position position="134"/>
    </location>
    <ligand>
        <name>ATP</name>
        <dbReference type="ChEBI" id="CHEBI:30616"/>
    </ligand>
</feature>
<evidence type="ECO:0000313" key="10">
    <source>
        <dbReference type="Proteomes" id="UP000269412"/>
    </source>
</evidence>
<dbReference type="PANTHER" id="PTHR32057:SF14">
    <property type="entry name" value="PROTEIN ADENYLYLTRANSFERASE SELO, MITOCHONDRIAL"/>
    <property type="match status" value="1"/>
</dbReference>
<comment type="catalytic activity">
    <reaction evidence="8">
        <text>L-histidyl-[protein] + UTP = N(tele)-(5'-uridylyl)-L-histidyl-[protein] + diphosphate</text>
        <dbReference type="Rhea" id="RHEA:83891"/>
        <dbReference type="Rhea" id="RHEA-COMP:9745"/>
        <dbReference type="Rhea" id="RHEA-COMP:20239"/>
        <dbReference type="ChEBI" id="CHEBI:29979"/>
        <dbReference type="ChEBI" id="CHEBI:33019"/>
        <dbReference type="ChEBI" id="CHEBI:46398"/>
        <dbReference type="ChEBI" id="CHEBI:233474"/>
    </reaction>
</comment>
<feature type="binding site" evidence="8">
    <location>
        <position position="146"/>
    </location>
    <ligand>
        <name>ATP</name>
        <dbReference type="ChEBI" id="CHEBI:30616"/>
    </ligand>
</feature>
<feature type="binding site" evidence="8">
    <location>
        <position position="282"/>
    </location>
    <ligand>
        <name>Mg(2+)</name>
        <dbReference type="ChEBI" id="CHEBI:18420"/>
    </ligand>
</feature>
<name>A0A495E9S0_9FLAO</name>
<comment type="function">
    <text evidence="8">Nucleotidyltransferase involved in the post-translational modification of proteins. It can catalyze the addition of adenosine monophosphate (AMP) or uridine monophosphate (UMP) to a protein, resulting in modifications known as AMPylation and UMPylation.</text>
</comment>
<evidence type="ECO:0000256" key="5">
    <source>
        <dbReference type="ARBA" id="ARBA00022741"/>
    </source>
</evidence>
<keyword evidence="3 8" id="KW-0548">Nucleotidyltransferase</keyword>
<evidence type="ECO:0000256" key="3">
    <source>
        <dbReference type="ARBA" id="ARBA00022695"/>
    </source>
</evidence>
<dbReference type="InterPro" id="IPR003846">
    <property type="entry name" value="SelO"/>
</dbReference>
<keyword evidence="10" id="KW-1185">Reference proteome</keyword>
<feature type="binding site" evidence="8">
    <location>
        <position position="291"/>
    </location>
    <ligand>
        <name>Mg(2+)</name>
        <dbReference type="ChEBI" id="CHEBI:18420"/>
    </ligand>
</feature>
<comment type="catalytic activity">
    <reaction evidence="8">
        <text>L-tyrosyl-[protein] + UTP = O-(5'-uridylyl)-L-tyrosyl-[protein] + diphosphate</text>
        <dbReference type="Rhea" id="RHEA:83887"/>
        <dbReference type="Rhea" id="RHEA-COMP:10136"/>
        <dbReference type="Rhea" id="RHEA-COMP:20238"/>
        <dbReference type="ChEBI" id="CHEBI:33019"/>
        <dbReference type="ChEBI" id="CHEBI:46398"/>
        <dbReference type="ChEBI" id="CHEBI:46858"/>
        <dbReference type="ChEBI" id="CHEBI:90602"/>
    </reaction>
</comment>
<dbReference type="PANTHER" id="PTHR32057">
    <property type="entry name" value="PROTEIN ADENYLYLTRANSFERASE SELO, MITOCHONDRIAL"/>
    <property type="match status" value="1"/>
</dbReference>
<dbReference type="GO" id="GO:0000287">
    <property type="term" value="F:magnesium ion binding"/>
    <property type="evidence" value="ECO:0007669"/>
    <property type="project" value="UniProtKB-UniRule"/>
</dbReference>
<feature type="binding site" evidence="8">
    <location>
        <position position="114"/>
    </location>
    <ligand>
        <name>ATP</name>
        <dbReference type="ChEBI" id="CHEBI:30616"/>
    </ligand>
</feature>
<comment type="caution">
    <text evidence="9">The sequence shown here is derived from an EMBL/GenBank/DDBJ whole genome shotgun (WGS) entry which is preliminary data.</text>
</comment>
<dbReference type="GO" id="GO:0005524">
    <property type="term" value="F:ATP binding"/>
    <property type="evidence" value="ECO:0007669"/>
    <property type="project" value="UniProtKB-UniRule"/>
</dbReference>
<feature type="binding site" evidence="8">
    <location>
        <position position="204"/>
    </location>
    <ligand>
        <name>ATP</name>
        <dbReference type="ChEBI" id="CHEBI:30616"/>
    </ligand>
</feature>
<evidence type="ECO:0000256" key="4">
    <source>
        <dbReference type="ARBA" id="ARBA00022723"/>
    </source>
</evidence>
<organism evidence="9 10">
    <name type="scientific">Maribacter vaceletii</name>
    <dbReference type="NCBI Taxonomy" id="1206816"/>
    <lineage>
        <taxon>Bacteria</taxon>
        <taxon>Pseudomonadati</taxon>
        <taxon>Bacteroidota</taxon>
        <taxon>Flavobacteriia</taxon>
        <taxon>Flavobacteriales</taxon>
        <taxon>Flavobacteriaceae</taxon>
        <taxon>Maribacter</taxon>
    </lineage>
</organism>
<comment type="similarity">
    <text evidence="1 8">Belongs to the SELO family.</text>
</comment>
<dbReference type="NCBIfam" id="NF000658">
    <property type="entry name" value="PRK00029.1"/>
    <property type="match status" value="1"/>
</dbReference>
<evidence type="ECO:0000256" key="6">
    <source>
        <dbReference type="ARBA" id="ARBA00022840"/>
    </source>
</evidence>
<keyword evidence="4 8" id="KW-0479">Metal-binding</keyword>
<keyword evidence="5 8" id="KW-0547">Nucleotide-binding</keyword>
<evidence type="ECO:0000256" key="8">
    <source>
        <dbReference type="HAMAP-Rule" id="MF_00692"/>
    </source>
</evidence>
<evidence type="ECO:0000256" key="2">
    <source>
        <dbReference type="ARBA" id="ARBA00022679"/>
    </source>
</evidence>
<feature type="binding site" evidence="8">
    <location>
        <position position="291"/>
    </location>
    <ligand>
        <name>ATP</name>
        <dbReference type="ChEBI" id="CHEBI:30616"/>
    </ligand>
</feature>
<feature type="binding site" evidence="8">
    <location>
        <position position="147"/>
    </location>
    <ligand>
        <name>ATP</name>
        <dbReference type="ChEBI" id="CHEBI:30616"/>
    </ligand>
</feature>
<keyword evidence="8" id="KW-0464">Manganese</keyword>
<dbReference type="Pfam" id="PF02696">
    <property type="entry name" value="SelO"/>
    <property type="match status" value="1"/>
</dbReference>
<comment type="catalytic activity">
    <reaction evidence="8">
        <text>L-threonyl-[protein] + ATP = 3-O-(5'-adenylyl)-L-threonyl-[protein] + diphosphate</text>
        <dbReference type="Rhea" id="RHEA:54292"/>
        <dbReference type="Rhea" id="RHEA-COMP:11060"/>
        <dbReference type="Rhea" id="RHEA-COMP:13847"/>
        <dbReference type="ChEBI" id="CHEBI:30013"/>
        <dbReference type="ChEBI" id="CHEBI:30616"/>
        <dbReference type="ChEBI" id="CHEBI:33019"/>
        <dbReference type="ChEBI" id="CHEBI:138113"/>
        <dbReference type="EC" id="2.7.7.108"/>
    </reaction>
</comment>
<evidence type="ECO:0000256" key="7">
    <source>
        <dbReference type="ARBA" id="ARBA00022842"/>
    </source>
</evidence>
<comment type="catalytic activity">
    <reaction evidence="8">
        <text>L-seryl-[protein] + UTP = O-(5'-uridylyl)-L-seryl-[protein] + diphosphate</text>
        <dbReference type="Rhea" id="RHEA:64604"/>
        <dbReference type="Rhea" id="RHEA-COMP:9863"/>
        <dbReference type="Rhea" id="RHEA-COMP:16635"/>
        <dbReference type="ChEBI" id="CHEBI:29999"/>
        <dbReference type="ChEBI" id="CHEBI:33019"/>
        <dbReference type="ChEBI" id="CHEBI:46398"/>
        <dbReference type="ChEBI" id="CHEBI:156051"/>
    </reaction>
</comment>